<feature type="compositionally biased region" description="Polar residues" evidence="1">
    <location>
        <begin position="39"/>
        <end position="69"/>
    </location>
</feature>
<gene>
    <name evidence="2" type="ORF">JTE90_007931</name>
</gene>
<feature type="compositionally biased region" description="Polar residues" evidence="1">
    <location>
        <begin position="548"/>
        <end position="565"/>
    </location>
</feature>
<feature type="compositionally biased region" description="Polar residues" evidence="1">
    <location>
        <begin position="14"/>
        <end position="31"/>
    </location>
</feature>
<accession>A0AAV6VHP6</accession>
<evidence type="ECO:0000313" key="3">
    <source>
        <dbReference type="Proteomes" id="UP000827092"/>
    </source>
</evidence>
<protein>
    <submittedName>
        <fullName evidence="2">Uncharacterized protein</fullName>
    </submittedName>
</protein>
<feature type="compositionally biased region" description="Basic and acidic residues" evidence="1">
    <location>
        <begin position="383"/>
        <end position="395"/>
    </location>
</feature>
<evidence type="ECO:0000256" key="1">
    <source>
        <dbReference type="SAM" id="MobiDB-lite"/>
    </source>
</evidence>
<proteinExistence type="predicted"/>
<feature type="compositionally biased region" description="Polar residues" evidence="1">
    <location>
        <begin position="339"/>
        <end position="353"/>
    </location>
</feature>
<feature type="region of interest" description="Disordered" evidence="1">
    <location>
        <begin position="339"/>
        <end position="366"/>
    </location>
</feature>
<comment type="caution">
    <text evidence="2">The sequence shown here is derived from an EMBL/GenBank/DDBJ whole genome shotgun (WGS) entry which is preliminary data.</text>
</comment>
<feature type="region of interest" description="Disordered" evidence="1">
    <location>
        <begin position="14"/>
        <end position="138"/>
    </location>
</feature>
<reference evidence="2 3" key="1">
    <citation type="journal article" date="2022" name="Nat. Ecol. Evol.">
        <title>A masculinizing supergene underlies an exaggerated male reproductive morph in a spider.</title>
        <authorList>
            <person name="Hendrickx F."/>
            <person name="De Corte Z."/>
            <person name="Sonet G."/>
            <person name="Van Belleghem S.M."/>
            <person name="Kostlbacher S."/>
            <person name="Vangestel C."/>
        </authorList>
    </citation>
    <scope>NUCLEOTIDE SEQUENCE [LARGE SCALE GENOMIC DNA]</scope>
    <source>
        <strain evidence="2">W744_W776</strain>
    </source>
</reference>
<feature type="compositionally biased region" description="Polar residues" evidence="1">
    <location>
        <begin position="104"/>
        <end position="131"/>
    </location>
</feature>
<feature type="region of interest" description="Disordered" evidence="1">
    <location>
        <begin position="541"/>
        <end position="567"/>
    </location>
</feature>
<evidence type="ECO:0000313" key="2">
    <source>
        <dbReference type="EMBL" id="KAG8196204.1"/>
    </source>
</evidence>
<sequence length="762" mass="85593">MAHYGIYGTLQPSGGTACTSHGLSSSQNNKTLHTRSTHSNRSPSKSTTQYLSPYSTSAWTRQRSPSPNRFNVDGTRDQSCDLSQLKVKPSSHSPSYFDYRDQSCDTSRYTVNQRSKSPSSYDYYSEKSPTGKSKDFSRSTDHYKVRGVLNTRNTVWTDLSLRYTKSPKYKTDSFASKSTKRSDGSFSKLYDHPSRLSADSSGWRERLAQQGYVAATAKRSAKRAPERKWHYLDEGEQDESNDEFTHRTSQGCNVETDGQQLHESVISRTKRMRLQKITDAVECVDVSIQVDVEELANYRHQQEVRSRRSFISSRHHSWYDTTSYSKYLSPMPWRGTTAYSGSRYATQRNTTDSPRPPSSPEDNKDFRKSVLNVDLPQTEARAFAERQAETRRTVSSEDGATSEDGSPSETGYDSSCTDADRSSEGFLTDSLDRSPSFRLGSSYKSSQRSTPYGDSLLDDGSESKVGDFESNFRDAMRDIVLENNVVRRQSDFFKDVVEYGSEEPGSLEDSFEGCRPRSDSSGQDFAGVFSDESQVDLGVEAREKHSLAESSSQDELYAQSPSTGKQADFSPKCLESLCFRFKSLAEGSSQRDSGFSEILINSCDSPCLNVESEPCLNSEFHPEPCSVEELANNSKSQHGFFFGPCRDIDLLLLDDKDFVRSSFDTFEDFERVVENHKSNVRRSVVEKWSKPAKVGLKLDLEACDRFIGVCHDIDEMLGMPAPLTPEDPVASPAKNRDFEQEWMSAIAKGSVDEDKVSQTKST</sequence>
<name>A0AAV6VHP6_9ARAC</name>
<feature type="region of interest" description="Disordered" evidence="1">
    <location>
        <begin position="502"/>
        <end position="526"/>
    </location>
</feature>
<feature type="compositionally biased region" description="Polar residues" evidence="1">
    <location>
        <begin position="442"/>
        <end position="452"/>
    </location>
</feature>
<feature type="compositionally biased region" description="Polar residues" evidence="1">
    <location>
        <begin position="396"/>
        <end position="417"/>
    </location>
</feature>
<keyword evidence="3" id="KW-1185">Reference proteome</keyword>
<dbReference type="EMBL" id="JAFNEN010000074">
    <property type="protein sequence ID" value="KAG8196204.1"/>
    <property type="molecule type" value="Genomic_DNA"/>
</dbReference>
<dbReference type="Proteomes" id="UP000827092">
    <property type="component" value="Unassembled WGS sequence"/>
</dbReference>
<dbReference type="AlphaFoldDB" id="A0AAV6VHP6"/>
<organism evidence="2 3">
    <name type="scientific">Oedothorax gibbosus</name>
    <dbReference type="NCBI Taxonomy" id="931172"/>
    <lineage>
        <taxon>Eukaryota</taxon>
        <taxon>Metazoa</taxon>
        <taxon>Ecdysozoa</taxon>
        <taxon>Arthropoda</taxon>
        <taxon>Chelicerata</taxon>
        <taxon>Arachnida</taxon>
        <taxon>Araneae</taxon>
        <taxon>Araneomorphae</taxon>
        <taxon>Entelegynae</taxon>
        <taxon>Araneoidea</taxon>
        <taxon>Linyphiidae</taxon>
        <taxon>Erigoninae</taxon>
        <taxon>Oedothorax</taxon>
    </lineage>
</organism>
<feature type="region of interest" description="Disordered" evidence="1">
    <location>
        <begin position="383"/>
        <end position="464"/>
    </location>
</feature>